<evidence type="ECO:0000256" key="3">
    <source>
        <dbReference type="ARBA" id="ARBA00023150"/>
    </source>
</evidence>
<keyword evidence="1 4" id="KW-0963">Cytoplasm</keyword>
<evidence type="ECO:0000313" key="9">
    <source>
        <dbReference type="EMBL" id="CEK90069.1"/>
    </source>
</evidence>
<feature type="binding site" evidence="4">
    <location>
        <begin position="123"/>
        <end position="125"/>
    </location>
    <ligand>
        <name>substrate</name>
    </ligand>
</feature>
<keyword evidence="2 4" id="KW-0808">Transferase</keyword>
<evidence type="ECO:0000313" key="7">
    <source>
        <dbReference type="EMBL" id="CEK90067.1"/>
    </source>
</evidence>
<dbReference type="UniPathway" id="UPA00344"/>
<accession>A0A0B7BAZ9</accession>
<dbReference type="Pfam" id="PF02391">
    <property type="entry name" value="MoaE"/>
    <property type="match status" value="1"/>
</dbReference>
<evidence type="ECO:0000313" key="6">
    <source>
        <dbReference type="EMBL" id="CEK90066.1"/>
    </source>
</evidence>
<comment type="pathway">
    <text evidence="4">Cofactor biosynthesis; molybdopterin biosynthesis.</text>
</comment>
<sequence>MDFVDIVDGKLSVDEISDMVSSPSCGAVSVFIGTTRDNFNGNQVLRLEYEAYIPMAKKKLLEVCASIRQKWNVHKIAIFHRIGVVHVKEASIIIAISSVQRKESLDAVQYAIDTVKVDVPIWKKEVYGDESSSWKENKEWVKGYEVPANDDVTRPLGTSDCHHDQYKQSSLTEKL</sequence>
<feature type="region of interest" description="Disordered" evidence="5">
    <location>
        <begin position="148"/>
        <end position="175"/>
    </location>
</feature>
<protein>
    <recommendedName>
        <fullName evidence="4">Molybdopterin synthase catalytic subunit</fullName>
        <ecNumber evidence="4">2.8.1.12</ecNumber>
    </recommendedName>
    <alternativeName>
        <fullName evidence="4">Molybdenum cofactor synthesis protein 2 large subunit</fullName>
    </alternativeName>
    <alternativeName>
        <fullName evidence="4">Molybdenum cofactor synthesis protein 2B</fullName>
        <shortName evidence="4">MOCS2B</shortName>
    </alternativeName>
</protein>
<comment type="subunit">
    <text evidence="4">Heterotetramer; composed of 2 small (MOCS2A) and 2 large (MOCS2B) subunits.</text>
</comment>
<evidence type="ECO:0000256" key="2">
    <source>
        <dbReference type="ARBA" id="ARBA00022679"/>
    </source>
</evidence>
<dbReference type="EMBL" id="HACG01043201">
    <property type="protein sequence ID" value="CEK90066.1"/>
    <property type="molecule type" value="Transcribed_RNA"/>
</dbReference>
<dbReference type="FunFam" id="3.90.1170.40:FF:000002">
    <property type="entry name" value="Molybdopterin synthase catalytic subunit"/>
    <property type="match status" value="1"/>
</dbReference>
<reference evidence="7" key="1">
    <citation type="submission" date="2014-12" db="EMBL/GenBank/DDBJ databases">
        <title>Insight into the proteome of Arion vulgaris.</title>
        <authorList>
            <person name="Aradska J."/>
            <person name="Bulat T."/>
            <person name="Smidak R."/>
            <person name="Sarate P."/>
            <person name="Gangsoo J."/>
            <person name="Sialana F."/>
            <person name="Bilban M."/>
            <person name="Lubec G."/>
        </authorList>
    </citation>
    <scope>NUCLEOTIDE SEQUENCE</scope>
    <source>
        <tissue evidence="7">Skin</tissue>
    </source>
</reference>
<comment type="subcellular location">
    <subcellularLocation>
        <location evidence="4">Cytoplasm</location>
    </subcellularLocation>
</comment>
<comment type="function">
    <text evidence="4">Catalytic subunit of the molybdopterin synthase complex, a complex that catalyzes the conversion of precursor Z into molybdopterin. Acts by mediating the incorporation of 2 sulfur atoms from thiocarboxylated MOCS2A into precursor Z to generate a dithiolene group.</text>
</comment>
<dbReference type="GO" id="GO:0006777">
    <property type="term" value="P:Mo-molybdopterin cofactor biosynthetic process"/>
    <property type="evidence" value="ECO:0007669"/>
    <property type="project" value="UniProtKB-UniRule"/>
</dbReference>
<dbReference type="PANTHER" id="PTHR23404">
    <property type="entry name" value="MOLYBDOPTERIN SYNTHASE RELATED"/>
    <property type="match status" value="1"/>
</dbReference>
<evidence type="ECO:0000256" key="4">
    <source>
        <dbReference type="HAMAP-Rule" id="MF_03052"/>
    </source>
</evidence>
<dbReference type="CDD" id="cd00756">
    <property type="entry name" value="MoaE"/>
    <property type="match status" value="1"/>
</dbReference>
<dbReference type="AlphaFoldDB" id="A0A0B7BAZ9"/>
<dbReference type="GO" id="GO:1990140">
    <property type="term" value="C:molybdopterin synthase complex"/>
    <property type="evidence" value="ECO:0007669"/>
    <property type="project" value="UniProtKB-UniRule"/>
</dbReference>
<dbReference type="InterPro" id="IPR036563">
    <property type="entry name" value="MoaE_sf"/>
</dbReference>
<dbReference type="HAMAP" id="MF_03052">
    <property type="entry name" value="MOC2B"/>
    <property type="match status" value="1"/>
</dbReference>
<dbReference type="GO" id="GO:0030366">
    <property type="term" value="F:molybdopterin synthase activity"/>
    <property type="evidence" value="ECO:0007669"/>
    <property type="project" value="UniProtKB-UniRule"/>
</dbReference>
<dbReference type="EC" id="2.8.1.12" evidence="4"/>
<dbReference type="EMBL" id="HACG01043203">
    <property type="protein sequence ID" value="CEK90068.1"/>
    <property type="molecule type" value="Transcribed_RNA"/>
</dbReference>
<keyword evidence="3 4" id="KW-0501">Molybdenum cofactor biosynthesis</keyword>
<dbReference type="EMBL" id="HACG01043202">
    <property type="protein sequence ID" value="CEK90067.1"/>
    <property type="molecule type" value="Transcribed_RNA"/>
</dbReference>
<dbReference type="InterPro" id="IPR028888">
    <property type="entry name" value="MOCS2B_euk"/>
</dbReference>
<evidence type="ECO:0000256" key="5">
    <source>
        <dbReference type="SAM" id="MobiDB-lite"/>
    </source>
</evidence>
<proteinExistence type="inferred from homology"/>
<dbReference type="InterPro" id="IPR003448">
    <property type="entry name" value="Mopterin_biosynth_MoaE"/>
</dbReference>
<comment type="caution">
    <text evidence="4">Lacks conserved residue(s) required for the propagation of feature annotation.</text>
</comment>
<dbReference type="Gene3D" id="3.90.1170.40">
    <property type="entry name" value="Molybdopterin biosynthesis MoaE subunit"/>
    <property type="match status" value="1"/>
</dbReference>
<dbReference type="SUPFAM" id="SSF54690">
    <property type="entry name" value="Molybdopterin synthase subunit MoaE"/>
    <property type="match status" value="1"/>
</dbReference>
<evidence type="ECO:0000256" key="1">
    <source>
        <dbReference type="ARBA" id="ARBA00022490"/>
    </source>
</evidence>
<organism evidence="7">
    <name type="scientific">Arion vulgaris</name>
    <dbReference type="NCBI Taxonomy" id="1028688"/>
    <lineage>
        <taxon>Eukaryota</taxon>
        <taxon>Metazoa</taxon>
        <taxon>Spiralia</taxon>
        <taxon>Lophotrochozoa</taxon>
        <taxon>Mollusca</taxon>
        <taxon>Gastropoda</taxon>
        <taxon>Heterobranchia</taxon>
        <taxon>Euthyneura</taxon>
        <taxon>Panpulmonata</taxon>
        <taxon>Eupulmonata</taxon>
        <taxon>Stylommatophora</taxon>
        <taxon>Helicina</taxon>
        <taxon>Arionoidea</taxon>
        <taxon>Arionidae</taxon>
        <taxon>Arion</taxon>
    </lineage>
</organism>
<feature type="binding site" evidence="4">
    <location>
        <position position="116"/>
    </location>
    <ligand>
        <name>substrate</name>
    </ligand>
</feature>
<name>A0A0B7BAZ9_9EUPU</name>
<dbReference type="EMBL" id="HACG01043204">
    <property type="protein sequence ID" value="CEK90069.1"/>
    <property type="molecule type" value="Transcribed_RNA"/>
</dbReference>
<evidence type="ECO:0000313" key="8">
    <source>
        <dbReference type="EMBL" id="CEK90068.1"/>
    </source>
</evidence>
<comment type="similarity">
    <text evidence="4">Belongs to the MoaE family. MOCS2B subfamily.</text>
</comment>
<gene>
    <name evidence="7" type="primary">ORF174520</name>
    <name evidence="6" type="synonym">ORF174517</name>
    <name evidence="8" type="synonym">ORF174523</name>
    <name evidence="9" type="synonym">ORF174526</name>
</gene>
<comment type="catalytic activity">
    <reaction evidence="4">
        <text>2 [molybdopterin-synthase sulfur-carrier protein]-C-terminal-Gly-aminoethanethioate + cyclic pyranopterin phosphate + H2O = molybdopterin + 2 [molybdopterin-synthase sulfur-carrier protein]-C-terminal Gly-Gly + 2 H(+)</text>
        <dbReference type="Rhea" id="RHEA:26333"/>
        <dbReference type="Rhea" id="RHEA-COMP:12202"/>
        <dbReference type="Rhea" id="RHEA-COMP:19907"/>
        <dbReference type="ChEBI" id="CHEBI:15377"/>
        <dbReference type="ChEBI" id="CHEBI:15378"/>
        <dbReference type="ChEBI" id="CHEBI:58698"/>
        <dbReference type="ChEBI" id="CHEBI:59648"/>
        <dbReference type="ChEBI" id="CHEBI:90778"/>
        <dbReference type="ChEBI" id="CHEBI:232372"/>
        <dbReference type="EC" id="2.8.1.12"/>
    </reaction>
</comment>